<evidence type="ECO:0000313" key="4">
    <source>
        <dbReference type="Proteomes" id="UP000030752"/>
    </source>
</evidence>
<name>W2RM85_CYPE1</name>
<evidence type="ECO:0000256" key="1">
    <source>
        <dbReference type="SAM" id="SignalP"/>
    </source>
</evidence>
<feature type="domain" description="WSC" evidence="2">
    <location>
        <begin position="33"/>
        <end position="124"/>
    </location>
</feature>
<dbReference type="PANTHER" id="PTHR43662">
    <property type="match status" value="1"/>
</dbReference>
<dbReference type="PANTHER" id="PTHR43662:SF3">
    <property type="entry name" value="DOMAIN PROTEIN, PUTATIVE (AFU_ORTHOLOGUE AFUA_6G11970)-RELATED"/>
    <property type="match status" value="1"/>
</dbReference>
<dbReference type="InterPro" id="IPR002889">
    <property type="entry name" value="WSC_carb-bd"/>
</dbReference>
<keyword evidence="1" id="KW-0732">Signal</keyword>
<dbReference type="SMART" id="SM00321">
    <property type="entry name" value="WSC"/>
    <property type="match status" value="2"/>
</dbReference>
<dbReference type="InParanoid" id="W2RM85"/>
<dbReference type="OrthoDB" id="5985073at2759"/>
<dbReference type="PROSITE" id="PS51212">
    <property type="entry name" value="WSC"/>
    <property type="match status" value="2"/>
</dbReference>
<dbReference type="HOGENOM" id="CLU_650560_0_0_1"/>
<dbReference type="Pfam" id="PF01822">
    <property type="entry name" value="WSC"/>
    <property type="match status" value="2"/>
</dbReference>
<dbReference type="STRING" id="1220924.W2RM85"/>
<dbReference type="AlphaFoldDB" id="W2RM85"/>
<proteinExistence type="predicted"/>
<dbReference type="eggNOG" id="KOG4157">
    <property type="taxonomic scope" value="Eukaryota"/>
</dbReference>
<protein>
    <recommendedName>
        <fullName evidence="2">WSC domain-containing protein</fullName>
    </recommendedName>
</protein>
<feature type="chain" id="PRO_5012587789" description="WSC domain-containing protein" evidence="1">
    <location>
        <begin position="16"/>
        <end position="422"/>
    </location>
</feature>
<keyword evidence="4" id="KW-1185">Reference proteome</keyword>
<dbReference type="Proteomes" id="UP000030752">
    <property type="component" value="Unassembled WGS sequence"/>
</dbReference>
<dbReference type="GeneID" id="19975170"/>
<evidence type="ECO:0000259" key="2">
    <source>
        <dbReference type="PROSITE" id="PS51212"/>
    </source>
</evidence>
<feature type="domain" description="WSC" evidence="2">
    <location>
        <begin position="136"/>
        <end position="228"/>
    </location>
</feature>
<sequence>MKSFALLLVPATTFAASINLPRDLTPASSLPSGWQYAGCSVDAVSPRSLSQASTISNTDNSADSCIAFCSSKGYNVAGTEYSSECYCGSALPTAADEASCNMPCSSDASQACGGPSRLSVYYNPSASTSMNPGVAGWVSGGCIKDDVQDRTLPDLKQVDGPMAVAKCVAACQASGYVLGGVEYGGECWCGNSANLKPTNDPSQCYMPCAGNHSEFCGGPDALNVYYAPSTTPPPSGNCLPLRADGYGLLQNGGFEDGFNGWVANVVSGEFQPALDKADQYEGCQAAKITPTSPPTSGSRQISISQTLSNLTPGASYTFTGYQGRLAASLNDDSPVIAVIVGAQRLGEITACSGSGCELSVADGAAAYTKHTVPFTYEGQGPVADLAFVVTYTSADTEKGNPPLLFDGFNLVEDEAAPSADRL</sequence>
<dbReference type="EMBL" id="KB822724">
    <property type="protein sequence ID" value="ETN36844.1"/>
    <property type="molecule type" value="Genomic_DNA"/>
</dbReference>
<dbReference type="VEuPathDB" id="FungiDB:HMPREF1541_07831"/>
<accession>W2RM85</accession>
<evidence type="ECO:0000313" key="3">
    <source>
        <dbReference type="EMBL" id="ETN36844.1"/>
    </source>
</evidence>
<dbReference type="RefSeq" id="XP_008720376.1">
    <property type="nucleotide sequence ID" value="XM_008722154.1"/>
</dbReference>
<reference evidence="3 4" key="1">
    <citation type="submission" date="2013-03" db="EMBL/GenBank/DDBJ databases">
        <title>The Genome Sequence of Phialophora europaea CBS 101466.</title>
        <authorList>
            <consortium name="The Broad Institute Genomics Platform"/>
            <person name="Cuomo C."/>
            <person name="de Hoog S."/>
            <person name="Gorbushina A."/>
            <person name="Walker B."/>
            <person name="Young S.K."/>
            <person name="Zeng Q."/>
            <person name="Gargeya S."/>
            <person name="Fitzgerald M."/>
            <person name="Haas B."/>
            <person name="Abouelleil A."/>
            <person name="Allen A.W."/>
            <person name="Alvarado L."/>
            <person name="Arachchi H.M."/>
            <person name="Berlin A.M."/>
            <person name="Chapman S.B."/>
            <person name="Gainer-Dewar J."/>
            <person name="Goldberg J."/>
            <person name="Griggs A."/>
            <person name="Gujja S."/>
            <person name="Hansen M."/>
            <person name="Howarth C."/>
            <person name="Imamovic A."/>
            <person name="Ireland A."/>
            <person name="Larimer J."/>
            <person name="McCowan C."/>
            <person name="Murphy C."/>
            <person name="Pearson M."/>
            <person name="Poon T.W."/>
            <person name="Priest M."/>
            <person name="Roberts A."/>
            <person name="Saif S."/>
            <person name="Shea T."/>
            <person name="Sisk P."/>
            <person name="Sykes S."/>
            <person name="Wortman J."/>
            <person name="Nusbaum C."/>
            <person name="Birren B."/>
        </authorList>
    </citation>
    <scope>NUCLEOTIDE SEQUENCE [LARGE SCALE GENOMIC DNA]</scope>
    <source>
        <strain evidence="3 4">CBS 101466</strain>
    </source>
</reference>
<gene>
    <name evidence="3" type="ORF">HMPREF1541_07831</name>
</gene>
<organism evidence="3 4">
    <name type="scientific">Cyphellophora europaea (strain CBS 101466)</name>
    <name type="common">Phialophora europaea</name>
    <dbReference type="NCBI Taxonomy" id="1220924"/>
    <lineage>
        <taxon>Eukaryota</taxon>
        <taxon>Fungi</taxon>
        <taxon>Dikarya</taxon>
        <taxon>Ascomycota</taxon>
        <taxon>Pezizomycotina</taxon>
        <taxon>Eurotiomycetes</taxon>
        <taxon>Chaetothyriomycetidae</taxon>
        <taxon>Chaetothyriales</taxon>
        <taxon>Cyphellophoraceae</taxon>
        <taxon>Cyphellophora</taxon>
    </lineage>
</organism>
<feature type="signal peptide" evidence="1">
    <location>
        <begin position="1"/>
        <end position="15"/>
    </location>
</feature>
<dbReference type="Gene3D" id="2.60.120.260">
    <property type="entry name" value="Galactose-binding domain-like"/>
    <property type="match status" value="1"/>
</dbReference>